<gene>
    <name evidence="2" type="ORF">KDK92_11220</name>
</gene>
<proteinExistence type="predicted"/>
<comment type="caution">
    <text evidence="2">The sequence shown here is derived from an EMBL/GenBank/DDBJ whole genome shotgun (WGS) entry which is preliminary data.</text>
</comment>
<evidence type="ECO:0000313" key="2">
    <source>
        <dbReference type="EMBL" id="MCM1990306.1"/>
    </source>
</evidence>
<protein>
    <submittedName>
        <fullName evidence="2">Uncharacterized protein</fullName>
    </submittedName>
</protein>
<reference evidence="2" key="2">
    <citation type="submission" date="2021-04" db="EMBL/GenBank/DDBJ databases">
        <authorList>
            <person name="Dong X."/>
        </authorList>
    </citation>
    <scope>NUCLEOTIDE SEQUENCE</scope>
    <source>
        <strain evidence="2">ZWT</strain>
    </source>
</reference>
<accession>A0A9J6P0R7</accession>
<keyword evidence="1" id="KW-0812">Transmembrane</keyword>
<sequence>MKNKKMLLMIPLVIVLVCLYWFVFNNDFSKVISNDAEESLKIIKWNNFYNGHNVQMYYMNHNNENIRKFGNGHNLEELVKEDSTTIDKCKALLKWTNGNIEYKKNGIYLSKDAYEIEFKEDEKITMNNDEIAELFNEGMAYFKVYSRTGMLVGDINSEMNEYIYRINEFWSSEYGKWIAVDSSEGIMFFKEDVPLSGSELIKTNNEDIQFVSIHDKNIDKGYKSFIGKLNYAYSIKIDNNKYGEGIINSLVTYTGETPFLMIKNTFYTPSIFVNNTALFEKSPHIQYVNELSDKEAIMIFGKKKAVNTDENQTYLTVGVMSNSEMLQKYYYSFNGSDWLKDDENYHFFPKLKNGENKVKISLDGREILKEIVFEYKNDQIKK</sequence>
<name>A0A9J6P0R7_9CLOT</name>
<keyword evidence="1" id="KW-0472">Membrane</keyword>
<organism evidence="2 3">
    <name type="scientific">Oceanirhabdus seepicola</name>
    <dbReference type="NCBI Taxonomy" id="2828781"/>
    <lineage>
        <taxon>Bacteria</taxon>
        <taxon>Bacillati</taxon>
        <taxon>Bacillota</taxon>
        <taxon>Clostridia</taxon>
        <taxon>Eubacteriales</taxon>
        <taxon>Clostridiaceae</taxon>
        <taxon>Oceanirhabdus</taxon>
    </lineage>
</organism>
<reference evidence="2" key="1">
    <citation type="journal article" date="2021" name="mSystems">
        <title>Bacteria and Archaea Synergistically Convert Glycine Betaine to Biogenic Methane in the Formosa Cold Seep of the South China Sea.</title>
        <authorList>
            <person name="Li L."/>
            <person name="Zhang W."/>
            <person name="Zhang S."/>
            <person name="Song L."/>
            <person name="Sun Q."/>
            <person name="Zhang H."/>
            <person name="Xiang H."/>
            <person name="Dong X."/>
        </authorList>
    </citation>
    <scope>NUCLEOTIDE SEQUENCE</scope>
    <source>
        <strain evidence="2">ZWT</strain>
    </source>
</reference>
<feature type="transmembrane region" description="Helical" evidence="1">
    <location>
        <begin position="7"/>
        <end position="24"/>
    </location>
</feature>
<dbReference type="RefSeq" id="WP_250859344.1">
    <property type="nucleotide sequence ID" value="NZ_JAGSOJ010000002.1"/>
</dbReference>
<keyword evidence="3" id="KW-1185">Reference proteome</keyword>
<dbReference type="EMBL" id="JAGSOJ010000002">
    <property type="protein sequence ID" value="MCM1990306.1"/>
    <property type="molecule type" value="Genomic_DNA"/>
</dbReference>
<evidence type="ECO:0000256" key="1">
    <source>
        <dbReference type="SAM" id="Phobius"/>
    </source>
</evidence>
<dbReference type="Proteomes" id="UP001056429">
    <property type="component" value="Unassembled WGS sequence"/>
</dbReference>
<evidence type="ECO:0000313" key="3">
    <source>
        <dbReference type="Proteomes" id="UP001056429"/>
    </source>
</evidence>
<dbReference type="AlphaFoldDB" id="A0A9J6P0R7"/>
<keyword evidence="1" id="KW-1133">Transmembrane helix</keyword>